<evidence type="ECO:0000256" key="5">
    <source>
        <dbReference type="ARBA" id="ARBA00022475"/>
    </source>
</evidence>
<feature type="transmembrane region" description="Helical" evidence="10">
    <location>
        <begin position="190"/>
        <end position="211"/>
    </location>
</feature>
<dbReference type="Pfam" id="PF01554">
    <property type="entry name" value="MatE"/>
    <property type="match status" value="2"/>
</dbReference>
<keyword evidence="7 10" id="KW-1133">Transmembrane helix</keyword>
<feature type="transmembrane region" description="Helical" evidence="10">
    <location>
        <begin position="14"/>
        <end position="34"/>
    </location>
</feature>
<accession>A0A0R2FGC5</accession>
<evidence type="ECO:0000313" key="11">
    <source>
        <dbReference type="EMBL" id="KRN25029.1"/>
    </source>
</evidence>
<reference evidence="11 12" key="1">
    <citation type="journal article" date="2015" name="Genome Announc.">
        <title>Expanding the biotechnology potential of lactobacilli through comparative genomics of 213 strains and associated genera.</title>
        <authorList>
            <person name="Sun Z."/>
            <person name="Harris H.M."/>
            <person name="McCann A."/>
            <person name="Guo C."/>
            <person name="Argimon S."/>
            <person name="Zhang W."/>
            <person name="Yang X."/>
            <person name="Jeffery I.B."/>
            <person name="Cooney J.C."/>
            <person name="Kagawa T.F."/>
            <person name="Liu W."/>
            <person name="Song Y."/>
            <person name="Salvetti E."/>
            <person name="Wrobel A."/>
            <person name="Rasinkangas P."/>
            <person name="Parkhill J."/>
            <person name="Rea M.C."/>
            <person name="O'Sullivan O."/>
            <person name="Ritari J."/>
            <person name="Douillard F.P."/>
            <person name="Paul Ross R."/>
            <person name="Yang R."/>
            <person name="Briner A.E."/>
            <person name="Felis G.E."/>
            <person name="de Vos W.M."/>
            <person name="Barrangou R."/>
            <person name="Klaenhammer T.R."/>
            <person name="Caufield P.W."/>
            <person name="Cui Y."/>
            <person name="Zhang H."/>
            <person name="O'Toole P.W."/>
        </authorList>
    </citation>
    <scope>NUCLEOTIDE SEQUENCE [LARGE SCALE GENOMIC DNA]</scope>
    <source>
        <strain evidence="11 12">DSM 23365</strain>
    </source>
</reference>
<feature type="transmembrane region" description="Helical" evidence="10">
    <location>
        <begin position="133"/>
        <end position="150"/>
    </location>
</feature>
<feature type="transmembrane region" description="Helical" evidence="10">
    <location>
        <begin position="355"/>
        <end position="376"/>
    </location>
</feature>
<dbReference type="PATRIC" id="fig|1423804.4.peg.542"/>
<keyword evidence="4" id="KW-0813">Transport</keyword>
<evidence type="ECO:0000256" key="7">
    <source>
        <dbReference type="ARBA" id="ARBA00022989"/>
    </source>
</evidence>
<dbReference type="GO" id="GO:0005886">
    <property type="term" value="C:plasma membrane"/>
    <property type="evidence" value="ECO:0007669"/>
    <property type="project" value="UniProtKB-SubCell"/>
</dbReference>
<evidence type="ECO:0000256" key="8">
    <source>
        <dbReference type="ARBA" id="ARBA00023136"/>
    </source>
</evidence>
<evidence type="ECO:0000313" key="12">
    <source>
        <dbReference type="Proteomes" id="UP000051442"/>
    </source>
</evidence>
<keyword evidence="9" id="KW-0046">Antibiotic resistance</keyword>
<keyword evidence="8 10" id="KW-0472">Membrane</keyword>
<feature type="transmembrane region" description="Helical" evidence="10">
    <location>
        <begin position="162"/>
        <end position="184"/>
    </location>
</feature>
<feature type="transmembrane region" description="Helical" evidence="10">
    <location>
        <begin position="91"/>
        <end position="113"/>
    </location>
</feature>
<dbReference type="OrthoDB" id="9811110at2"/>
<dbReference type="InterPro" id="IPR048279">
    <property type="entry name" value="MdtK-like"/>
</dbReference>
<feature type="transmembrane region" description="Helical" evidence="10">
    <location>
        <begin position="278"/>
        <end position="301"/>
    </location>
</feature>
<dbReference type="GO" id="GO:0015297">
    <property type="term" value="F:antiporter activity"/>
    <property type="evidence" value="ECO:0007669"/>
    <property type="project" value="InterPro"/>
</dbReference>
<evidence type="ECO:0000256" key="10">
    <source>
        <dbReference type="SAM" id="Phobius"/>
    </source>
</evidence>
<keyword evidence="12" id="KW-1185">Reference proteome</keyword>
<dbReference type="InterPro" id="IPR045070">
    <property type="entry name" value="MATE_MepA-like"/>
</dbReference>
<feature type="transmembrane region" description="Helical" evidence="10">
    <location>
        <begin position="46"/>
        <end position="70"/>
    </location>
</feature>
<feature type="transmembrane region" description="Helical" evidence="10">
    <location>
        <begin position="321"/>
        <end position="343"/>
    </location>
</feature>
<dbReference type="InterPro" id="IPR051327">
    <property type="entry name" value="MATE_MepA_subfamily"/>
</dbReference>
<dbReference type="EMBL" id="AYZM01000079">
    <property type="protein sequence ID" value="KRN25029.1"/>
    <property type="molecule type" value="Genomic_DNA"/>
</dbReference>
<feature type="transmembrane region" description="Helical" evidence="10">
    <location>
        <begin position="414"/>
        <end position="432"/>
    </location>
</feature>
<organism evidence="11 12">
    <name type="scientific">Secundilactobacillus similis DSM 23365 = JCM 2765</name>
    <dbReference type="NCBI Taxonomy" id="1423804"/>
    <lineage>
        <taxon>Bacteria</taxon>
        <taxon>Bacillati</taxon>
        <taxon>Bacillota</taxon>
        <taxon>Bacilli</taxon>
        <taxon>Lactobacillales</taxon>
        <taxon>Lactobacillaceae</taxon>
        <taxon>Secundilactobacillus</taxon>
    </lineage>
</organism>
<gene>
    <name evidence="11" type="ORF">FD14_GL000505</name>
</gene>
<evidence type="ECO:0000256" key="3">
    <source>
        <dbReference type="ARBA" id="ARBA00022106"/>
    </source>
</evidence>
<comment type="similarity">
    <text evidence="2">Belongs to the multi antimicrobial extrusion (MATE) (TC 2.A.66.1) family. MepA subfamily.</text>
</comment>
<evidence type="ECO:0000256" key="1">
    <source>
        <dbReference type="ARBA" id="ARBA00004651"/>
    </source>
</evidence>
<dbReference type="AlphaFoldDB" id="A0A0R2FGC5"/>
<dbReference type="PANTHER" id="PTHR43823:SF3">
    <property type="entry name" value="MULTIDRUG EXPORT PROTEIN MEPA"/>
    <property type="match status" value="1"/>
</dbReference>
<dbReference type="GO" id="GO:0046677">
    <property type="term" value="P:response to antibiotic"/>
    <property type="evidence" value="ECO:0007669"/>
    <property type="project" value="UniProtKB-KW"/>
</dbReference>
<feature type="transmembrane region" description="Helical" evidence="10">
    <location>
        <begin position="383"/>
        <end position="408"/>
    </location>
</feature>
<sequence>MQELFEKTSIPKAFFKLAFPIVLGMVFSMVYNLADTFFVSQTQNTALVAGVSLCTPLFSFLIAIGDIFGLGGSSFISRLMGQKAFDNAARISSFCFYAAIAFGLVITVLLLVFERPILYMFGANAETYQYAADFYRIMSAGAALVIVSLVPNNIIRTEGLAVQSMVGSVVGTIVTIILDPIFILGLNMGAAGAALATIIGYGCTDLVFIWLTAKYCKIISLSFSKRRIPFSFIRQVLLIGIPAAITNIMTAFGTMVLNRYLAEYGATQVAALGIVMKIYTIVTLIMVGFAFGAQPLIGYTYGAKDMKRFKETVRFDLTVNVGYSLVLAAILMIFAPQIVALFLNKAAVITAGTYMLRAFLITTPFVGGVLVFTTMFQSIGSPLGAFIMSISRQGVVFYIVILIAAHIFGYHGAVWAQPIADVITCIMGLWLYRTLAAPKKQKQID</sequence>
<protein>
    <recommendedName>
        <fullName evidence="3">Multidrug export protein MepA</fullName>
    </recommendedName>
</protein>
<proteinExistence type="inferred from homology"/>
<dbReference type="Proteomes" id="UP000051442">
    <property type="component" value="Unassembled WGS sequence"/>
</dbReference>
<dbReference type="GO" id="GO:0042910">
    <property type="term" value="F:xenobiotic transmembrane transporter activity"/>
    <property type="evidence" value="ECO:0007669"/>
    <property type="project" value="InterPro"/>
</dbReference>
<dbReference type="CDD" id="cd13143">
    <property type="entry name" value="MATE_MepA_like"/>
    <property type="match status" value="1"/>
</dbReference>
<evidence type="ECO:0000256" key="2">
    <source>
        <dbReference type="ARBA" id="ARBA00008417"/>
    </source>
</evidence>
<keyword evidence="6 10" id="KW-0812">Transmembrane</keyword>
<dbReference type="NCBIfam" id="TIGR00797">
    <property type="entry name" value="matE"/>
    <property type="match status" value="1"/>
</dbReference>
<name>A0A0R2FGC5_9LACO</name>
<dbReference type="InterPro" id="IPR002528">
    <property type="entry name" value="MATE_fam"/>
</dbReference>
<comment type="subcellular location">
    <subcellularLocation>
        <location evidence="1">Cell membrane</location>
        <topology evidence="1">Multi-pass membrane protein</topology>
    </subcellularLocation>
</comment>
<dbReference type="PANTHER" id="PTHR43823">
    <property type="entry name" value="SPORULATION PROTEIN YKVU"/>
    <property type="match status" value="1"/>
</dbReference>
<dbReference type="STRING" id="1423804.FD14_GL000505"/>
<evidence type="ECO:0000256" key="6">
    <source>
        <dbReference type="ARBA" id="ARBA00022692"/>
    </source>
</evidence>
<evidence type="ECO:0000256" key="4">
    <source>
        <dbReference type="ARBA" id="ARBA00022448"/>
    </source>
</evidence>
<comment type="caution">
    <text evidence="11">The sequence shown here is derived from an EMBL/GenBank/DDBJ whole genome shotgun (WGS) entry which is preliminary data.</text>
</comment>
<evidence type="ECO:0000256" key="9">
    <source>
        <dbReference type="ARBA" id="ARBA00023251"/>
    </source>
</evidence>
<dbReference type="RefSeq" id="WP_057151868.1">
    <property type="nucleotide sequence ID" value="NZ_AYZM01000079.1"/>
</dbReference>
<keyword evidence="5" id="KW-1003">Cell membrane</keyword>
<feature type="transmembrane region" description="Helical" evidence="10">
    <location>
        <begin position="232"/>
        <end position="258"/>
    </location>
</feature>
<dbReference type="PIRSF" id="PIRSF006603">
    <property type="entry name" value="DinF"/>
    <property type="match status" value="1"/>
</dbReference>